<keyword evidence="10" id="KW-1185">Reference proteome</keyword>
<protein>
    <submittedName>
        <fullName evidence="9">DUF2029 domain-containing protein</fullName>
    </submittedName>
</protein>
<keyword evidence="5 8" id="KW-1133">Transmembrane helix</keyword>
<name>A0A5R9AN37_9MICC</name>
<dbReference type="AlphaFoldDB" id="A0A5R9AN37"/>
<comment type="caution">
    <text evidence="9">The sequence shown here is derived from an EMBL/GenBank/DDBJ whole genome shotgun (WGS) entry which is preliminary data.</text>
</comment>
<feature type="transmembrane region" description="Helical" evidence="8">
    <location>
        <begin position="137"/>
        <end position="170"/>
    </location>
</feature>
<feature type="transmembrane region" description="Helical" evidence="8">
    <location>
        <begin position="211"/>
        <end position="232"/>
    </location>
</feature>
<dbReference type="GO" id="GO:0016758">
    <property type="term" value="F:hexosyltransferase activity"/>
    <property type="evidence" value="ECO:0007669"/>
    <property type="project" value="InterPro"/>
</dbReference>
<dbReference type="InterPro" id="IPR016570">
    <property type="entry name" value="UCP010361"/>
</dbReference>
<sequence length="435" mass="46686">MAAPQLSARAVIVLLTATFIGALLSVVAVQWCRINGWTDPGQHLALCYSDFPLLFAERGLADGAFPFIDDVSDAETMEYPVLIGMVAGVIAAVIPGEGATGERLLAFHDLNHLAVMVCWVGLVLVTALSLPPERRRHALLVALAPGIILTVSINWDMWAVFLGAAALLAWGRRRPVLAGALIGLGTAMKLYPLLFLGAMIVLCVRTGQWRTLALTVCAAAVTWLAVNAPFMLTQPEQWATFYRFSSAREPGFSSVWLALTPTGWSGETFSLLSNGLFLLCCVAIAWLGLAAAHRPTTAQLCLLIVGCFVLLGKVYSPQFVIWLIPLVVLALPRPAVFLTWQGAEVFHWLSVWLISAKITSDGAVGGGHYIFEVLYGLGIAAHMAALIWILVLVVRDILRRPTADPLAGPVGPCADALPWLSKAEPHTPSRTAADG</sequence>
<organism evidence="9 10">
    <name type="scientific">Nesterenkonia sphaerica</name>
    <dbReference type="NCBI Taxonomy" id="1804988"/>
    <lineage>
        <taxon>Bacteria</taxon>
        <taxon>Bacillati</taxon>
        <taxon>Actinomycetota</taxon>
        <taxon>Actinomycetes</taxon>
        <taxon>Micrococcales</taxon>
        <taxon>Micrococcaceae</taxon>
        <taxon>Nesterenkonia</taxon>
    </lineage>
</organism>
<keyword evidence="4 8" id="KW-0812">Transmembrane</keyword>
<evidence type="ECO:0000313" key="9">
    <source>
        <dbReference type="EMBL" id="TLP79425.1"/>
    </source>
</evidence>
<evidence type="ECO:0000256" key="3">
    <source>
        <dbReference type="ARBA" id="ARBA00022679"/>
    </source>
</evidence>
<comment type="subcellular location">
    <subcellularLocation>
        <location evidence="1">Cell membrane</location>
        <topology evidence="1">Multi-pass membrane protein</topology>
    </subcellularLocation>
</comment>
<dbReference type="GO" id="GO:0005886">
    <property type="term" value="C:plasma membrane"/>
    <property type="evidence" value="ECO:0007669"/>
    <property type="project" value="UniProtKB-SubCell"/>
</dbReference>
<evidence type="ECO:0000256" key="7">
    <source>
        <dbReference type="ARBA" id="ARBA00024033"/>
    </source>
</evidence>
<keyword evidence="6 8" id="KW-0472">Membrane</keyword>
<reference evidence="9 10" key="1">
    <citation type="submission" date="2019-05" db="EMBL/GenBank/DDBJ databases">
        <title>Nesterenkonia sp. GY239, isolated from the Southern Atlantic Ocean.</title>
        <authorList>
            <person name="Zhang G."/>
        </authorList>
    </citation>
    <scope>NUCLEOTIDE SEQUENCE [LARGE SCALE GENOMIC DNA]</scope>
    <source>
        <strain evidence="9 10">GY239</strain>
    </source>
</reference>
<feature type="transmembrane region" description="Helical" evidence="8">
    <location>
        <begin position="269"/>
        <end position="289"/>
    </location>
</feature>
<dbReference type="Proteomes" id="UP000306544">
    <property type="component" value="Unassembled WGS sequence"/>
</dbReference>
<proteinExistence type="inferred from homology"/>
<feature type="transmembrane region" description="Helical" evidence="8">
    <location>
        <begin position="373"/>
        <end position="394"/>
    </location>
</feature>
<gene>
    <name evidence="9" type="ORF">FEF27_02175</name>
</gene>
<comment type="similarity">
    <text evidence="7">Belongs to the glycosyltransferase 87 family.</text>
</comment>
<evidence type="ECO:0000313" key="10">
    <source>
        <dbReference type="Proteomes" id="UP000306544"/>
    </source>
</evidence>
<dbReference type="RefSeq" id="WP_138169186.1">
    <property type="nucleotide sequence ID" value="NZ_VAWA01000002.1"/>
</dbReference>
<evidence type="ECO:0000256" key="1">
    <source>
        <dbReference type="ARBA" id="ARBA00004651"/>
    </source>
</evidence>
<feature type="transmembrane region" description="Helical" evidence="8">
    <location>
        <begin position="301"/>
        <end position="324"/>
    </location>
</feature>
<accession>A0A5R9AN37</accession>
<evidence type="ECO:0000256" key="5">
    <source>
        <dbReference type="ARBA" id="ARBA00022989"/>
    </source>
</evidence>
<keyword evidence="3" id="KW-0808">Transferase</keyword>
<dbReference type="PIRSF" id="PIRSF010361">
    <property type="entry name" value="UCP010361"/>
    <property type="match status" value="1"/>
</dbReference>
<feature type="transmembrane region" description="Helical" evidence="8">
    <location>
        <begin position="79"/>
        <end position="98"/>
    </location>
</feature>
<evidence type="ECO:0000256" key="6">
    <source>
        <dbReference type="ARBA" id="ARBA00023136"/>
    </source>
</evidence>
<evidence type="ECO:0000256" key="8">
    <source>
        <dbReference type="SAM" id="Phobius"/>
    </source>
</evidence>
<dbReference type="EMBL" id="VAWA01000002">
    <property type="protein sequence ID" value="TLP79425.1"/>
    <property type="molecule type" value="Genomic_DNA"/>
</dbReference>
<dbReference type="OrthoDB" id="3348156at2"/>
<feature type="transmembrane region" description="Helical" evidence="8">
    <location>
        <begin position="110"/>
        <end position="130"/>
    </location>
</feature>
<evidence type="ECO:0000256" key="2">
    <source>
        <dbReference type="ARBA" id="ARBA00022475"/>
    </source>
</evidence>
<keyword evidence="2" id="KW-1003">Cell membrane</keyword>
<feature type="transmembrane region" description="Helical" evidence="8">
    <location>
        <begin position="176"/>
        <end position="204"/>
    </location>
</feature>
<feature type="transmembrane region" description="Helical" evidence="8">
    <location>
        <begin position="6"/>
        <end position="29"/>
    </location>
</feature>
<dbReference type="InterPro" id="IPR018584">
    <property type="entry name" value="GT87"/>
</dbReference>
<evidence type="ECO:0000256" key="4">
    <source>
        <dbReference type="ARBA" id="ARBA00022692"/>
    </source>
</evidence>
<dbReference type="Pfam" id="PF09594">
    <property type="entry name" value="GT87"/>
    <property type="match status" value="1"/>
</dbReference>